<proteinExistence type="predicted"/>
<gene>
    <name evidence="2" type="ORF">HF896_19605</name>
</gene>
<dbReference type="InterPro" id="IPR005532">
    <property type="entry name" value="SUMF_dom"/>
</dbReference>
<dbReference type="RefSeq" id="WP_013520703.1">
    <property type="nucleotide sequence ID" value="NZ_CP051298.1"/>
</dbReference>
<dbReference type="Proteomes" id="UP000500755">
    <property type="component" value="Chromosome"/>
</dbReference>
<sequence>MTQLAAAMHWRAHGPRRAIALSLAAAALALAGAAVAWIAAARTAPAGGTVGDGRSGPAGMVWVPAGRFVMGNTSSKALPNEKPGHGVRVAGFWMDRTHVTNRQFEQFVRATGYVTTAERVPDWPSLQAQLPPGTPRPPAGAMVPGALVFAGTSQPVSLADYMRWWRYMPGASWRHPQGPQSDLRGKEDHPVVQVSYEDAQAYARWAGKRLPTEAEWEYAARGGLDQQRFAWGHLLEPEGRPMARTWSAQPQVFPVASAKVMPGTAPVASYAPNGYGLYDMAGNAWQWVADWYRYDAFARQARKGVVANPRGPGESFDPEGLRADAPKRVIRGGSFLCSEEYCEGYRVSARQGQDPYSASANVGFRLVLDAQDWRY</sequence>
<reference evidence="2 3" key="1">
    <citation type="submission" date="2020-05" db="EMBL/GenBank/DDBJ databases">
        <title>Complete genome sequence of Alicycliphilus denitrificans DP3.</title>
        <authorList>
            <person name="Chen X."/>
        </authorList>
    </citation>
    <scope>NUCLEOTIDE SEQUENCE [LARGE SCALE GENOMIC DNA]</scope>
    <source>
        <strain evidence="2 3">DP3</strain>
    </source>
</reference>
<dbReference type="PANTHER" id="PTHR23150">
    <property type="entry name" value="SULFATASE MODIFYING FACTOR 1, 2"/>
    <property type="match status" value="1"/>
</dbReference>
<evidence type="ECO:0000313" key="2">
    <source>
        <dbReference type="EMBL" id="QKD45687.1"/>
    </source>
</evidence>
<dbReference type="Pfam" id="PF03781">
    <property type="entry name" value="FGE-sulfatase"/>
    <property type="match status" value="1"/>
</dbReference>
<organism evidence="2 3">
    <name type="scientific">Alicycliphilus denitrificans</name>
    <dbReference type="NCBI Taxonomy" id="179636"/>
    <lineage>
        <taxon>Bacteria</taxon>
        <taxon>Pseudomonadati</taxon>
        <taxon>Pseudomonadota</taxon>
        <taxon>Betaproteobacteria</taxon>
        <taxon>Burkholderiales</taxon>
        <taxon>Comamonadaceae</taxon>
        <taxon>Alicycliphilus</taxon>
    </lineage>
</organism>
<evidence type="ECO:0000259" key="1">
    <source>
        <dbReference type="Pfam" id="PF03781"/>
    </source>
</evidence>
<dbReference type="GO" id="GO:0120147">
    <property type="term" value="F:formylglycine-generating oxidase activity"/>
    <property type="evidence" value="ECO:0007669"/>
    <property type="project" value="TreeGrafter"/>
</dbReference>
<name>A0A858ZYC8_9BURK</name>
<protein>
    <submittedName>
        <fullName evidence="2">Formylglycine-generating enzyme family protein</fullName>
    </submittedName>
</protein>
<dbReference type="EMBL" id="CP051298">
    <property type="protein sequence ID" value="QKD45687.1"/>
    <property type="molecule type" value="Genomic_DNA"/>
</dbReference>
<dbReference type="Gene3D" id="3.90.1580.10">
    <property type="entry name" value="paralog of FGE (formylglycine-generating enzyme)"/>
    <property type="match status" value="1"/>
</dbReference>
<dbReference type="AlphaFoldDB" id="A0A858ZYC8"/>
<accession>A0A858ZYC8</accession>
<dbReference type="InterPro" id="IPR042095">
    <property type="entry name" value="SUMF_sf"/>
</dbReference>
<dbReference type="InterPro" id="IPR016187">
    <property type="entry name" value="CTDL_fold"/>
</dbReference>
<evidence type="ECO:0000313" key="3">
    <source>
        <dbReference type="Proteomes" id="UP000500755"/>
    </source>
</evidence>
<feature type="domain" description="Sulfatase-modifying factor enzyme-like" evidence="1">
    <location>
        <begin position="59"/>
        <end position="367"/>
    </location>
</feature>
<dbReference type="PANTHER" id="PTHR23150:SF19">
    <property type="entry name" value="FORMYLGLYCINE-GENERATING ENZYME"/>
    <property type="match status" value="1"/>
</dbReference>
<dbReference type="InterPro" id="IPR051043">
    <property type="entry name" value="Sulfatase_Mod_Factor_Kinase"/>
</dbReference>
<dbReference type="SUPFAM" id="SSF56436">
    <property type="entry name" value="C-type lectin-like"/>
    <property type="match status" value="1"/>
</dbReference>